<proteinExistence type="predicted"/>
<protein>
    <submittedName>
        <fullName evidence="1">Uncharacterized protein</fullName>
    </submittedName>
</protein>
<dbReference type="EMBL" id="BNCP01000002">
    <property type="protein sequence ID" value="GIL70618.1"/>
    <property type="molecule type" value="Genomic_DNA"/>
</dbReference>
<gene>
    <name evidence="1" type="ORF">Vretifemale_1356</name>
</gene>
<evidence type="ECO:0000313" key="2">
    <source>
        <dbReference type="Proteomes" id="UP000747110"/>
    </source>
</evidence>
<sequence length="127" mass="13747">QRSGEQCAGEPFSGRREKESTFLMAACPLGAVGSIGVRSVLQELSSWPGSGALIWRRHRIVMALALMKAIPAHPVGATNEPEVRKLHADEHCASCPRGEKAHDRVPCQQMSTVVTNEGSTAFCFFRG</sequence>
<reference evidence="1" key="1">
    <citation type="journal article" date="2021" name="Proc. Natl. Acad. Sci. U.S.A.">
        <title>Three genomes in the algal genus Volvox reveal the fate of a haploid sex-determining region after a transition to homothallism.</title>
        <authorList>
            <person name="Yamamoto K."/>
            <person name="Hamaji T."/>
            <person name="Kawai-Toyooka H."/>
            <person name="Matsuzaki R."/>
            <person name="Takahashi F."/>
            <person name="Nishimura Y."/>
            <person name="Kawachi M."/>
            <person name="Noguchi H."/>
            <person name="Minakuchi Y."/>
            <person name="Umen J.G."/>
            <person name="Toyoda A."/>
            <person name="Nozaki H."/>
        </authorList>
    </citation>
    <scope>NUCLEOTIDE SEQUENCE</scope>
    <source>
        <strain evidence="1">NIES-3786</strain>
    </source>
</reference>
<evidence type="ECO:0000313" key="1">
    <source>
        <dbReference type="EMBL" id="GIL70618.1"/>
    </source>
</evidence>
<organism evidence="1 2">
    <name type="scientific">Volvox reticuliferus</name>
    <dbReference type="NCBI Taxonomy" id="1737510"/>
    <lineage>
        <taxon>Eukaryota</taxon>
        <taxon>Viridiplantae</taxon>
        <taxon>Chlorophyta</taxon>
        <taxon>core chlorophytes</taxon>
        <taxon>Chlorophyceae</taxon>
        <taxon>CS clade</taxon>
        <taxon>Chlamydomonadales</taxon>
        <taxon>Volvocaceae</taxon>
        <taxon>Volvox</taxon>
    </lineage>
</organism>
<accession>A0A8J4BYF6</accession>
<name>A0A8J4BYF6_9CHLO</name>
<dbReference type="Proteomes" id="UP000747110">
    <property type="component" value="Unassembled WGS sequence"/>
</dbReference>
<dbReference type="AlphaFoldDB" id="A0A8J4BYF6"/>
<feature type="non-terminal residue" evidence="1">
    <location>
        <position position="1"/>
    </location>
</feature>
<keyword evidence="2" id="KW-1185">Reference proteome</keyword>
<comment type="caution">
    <text evidence="1">The sequence shown here is derived from an EMBL/GenBank/DDBJ whole genome shotgun (WGS) entry which is preliminary data.</text>
</comment>